<evidence type="ECO:0000256" key="4">
    <source>
        <dbReference type="SAM" id="MobiDB-lite"/>
    </source>
</evidence>
<dbReference type="EMBL" id="CP036525">
    <property type="protein sequence ID" value="QDT06301.1"/>
    <property type="molecule type" value="Genomic_DNA"/>
</dbReference>
<feature type="compositionally biased region" description="Basic and acidic residues" evidence="4">
    <location>
        <begin position="37"/>
        <end position="48"/>
    </location>
</feature>
<organism evidence="6 7">
    <name type="scientific">Rubripirellula lacrimiformis</name>
    <dbReference type="NCBI Taxonomy" id="1930273"/>
    <lineage>
        <taxon>Bacteria</taxon>
        <taxon>Pseudomonadati</taxon>
        <taxon>Planctomycetota</taxon>
        <taxon>Planctomycetia</taxon>
        <taxon>Pirellulales</taxon>
        <taxon>Pirellulaceae</taxon>
        <taxon>Rubripirellula</taxon>
    </lineage>
</organism>
<dbReference type="InterPro" id="IPR050318">
    <property type="entry name" value="DENR/SUI1_TIF"/>
</dbReference>
<dbReference type="OrthoDB" id="9792915at2"/>
<dbReference type="Pfam" id="PF01253">
    <property type="entry name" value="SUI1"/>
    <property type="match status" value="1"/>
</dbReference>
<dbReference type="SUPFAM" id="SSF55159">
    <property type="entry name" value="eIF1-like"/>
    <property type="match status" value="1"/>
</dbReference>
<evidence type="ECO:0000313" key="7">
    <source>
        <dbReference type="Proteomes" id="UP000318538"/>
    </source>
</evidence>
<dbReference type="GO" id="GO:0003743">
    <property type="term" value="F:translation initiation factor activity"/>
    <property type="evidence" value="ECO:0007669"/>
    <property type="project" value="UniProtKB-KW"/>
</dbReference>
<evidence type="ECO:0000259" key="5">
    <source>
        <dbReference type="PROSITE" id="PS50296"/>
    </source>
</evidence>
<evidence type="ECO:0000256" key="1">
    <source>
        <dbReference type="ARBA" id="ARBA00005422"/>
    </source>
</evidence>
<feature type="domain" description="SUI1" evidence="5">
    <location>
        <begin position="54"/>
        <end position="122"/>
    </location>
</feature>
<dbReference type="InterPro" id="IPR036877">
    <property type="entry name" value="SUI1_dom_sf"/>
</dbReference>
<evidence type="ECO:0000256" key="3">
    <source>
        <dbReference type="ARBA" id="ARBA00022917"/>
    </source>
</evidence>
<keyword evidence="3" id="KW-0648">Protein biosynthesis</keyword>
<sequence length="126" mass="13872">MTRLFAGTPFDIPPQCDLCGKPETDCVCTDQQKAEVEAKRQRDADRQEPSQQTARVSVQKRKGGRQATVVEGLTSKANDLPELLTRLQAGCGAGGTVKAKEDLIELQGDHRDKVMQTLRDIGYKTK</sequence>
<dbReference type="Gene3D" id="3.30.780.10">
    <property type="entry name" value="SUI1-like domain"/>
    <property type="match status" value="1"/>
</dbReference>
<dbReference type="Proteomes" id="UP000318538">
    <property type="component" value="Chromosome"/>
</dbReference>
<dbReference type="PANTHER" id="PTHR12789">
    <property type="entry name" value="DENSITY-REGULATED PROTEIN HOMOLOG"/>
    <property type="match status" value="1"/>
</dbReference>
<keyword evidence="7" id="KW-1185">Reference proteome</keyword>
<protein>
    <submittedName>
        <fullName evidence="6">Translation initiation factor Sui1</fullName>
    </submittedName>
</protein>
<proteinExistence type="inferred from homology"/>
<evidence type="ECO:0000313" key="6">
    <source>
        <dbReference type="EMBL" id="QDT06301.1"/>
    </source>
</evidence>
<dbReference type="GO" id="GO:0003729">
    <property type="term" value="F:mRNA binding"/>
    <property type="evidence" value="ECO:0007669"/>
    <property type="project" value="TreeGrafter"/>
</dbReference>
<feature type="region of interest" description="Disordered" evidence="4">
    <location>
        <begin position="37"/>
        <end position="67"/>
    </location>
</feature>
<evidence type="ECO:0000256" key="2">
    <source>
        <dbReference type="ARBA" id="ARBA00022845"/>
    </source>
</evidence>
<keyword evidence="2" id="KW-0810">Translation regulation</keyword>
<dbReference type="GO" id="GO:0002188">
    <property type="term" value="P:translation reinitiation"/>
    <property type="evidence" value="ECO:0007669"/>
    <property type="project" value="TreeGrafter"/>
</dbReference>
<dbReference type="PROSITE" id="PS50296">
    <property type="entry name" value="SUI1"/>
    <property type="match status" value="1"/>
</dbReference>
<dbReference type="RefSeq" id="WP_145172856.1">
    <property type="nucleotide sequence ID" value="NZ_CP036525.1"/>
</dbReference>
<gene>
    <name evidence="6" type="ORF">K227x_47100</name>
</gene>
<dbReference type="GO" id="GO:0006417">
    <property type="term" value="P:regulation of translation"/>
    <property type="evidence" value="ECO:0007669"/>
    <property type="project" value="UniProtKB-KW"/>
</dbReference>
<dbReference type="GO" id="GO:0001731">
    <property type="term" value="P:formation of translation preinitiation complex"/>
    <property type="evidence" value="ECO:0007669"/>
    <property type="project" value="TreeGrafter"/>
</dbReference>
<name>A0A517NGP6_9BACT</name>
<accession>A0A517NGP6</accession>
<dbReference type="PANTHER" id="PTHR12789:SF0">
    <property type="entry name" value="DENSITY-REGULATED PROTEIN"/>
    <property type="match status" value="1"/>
</dbReference>
<dbReference type="InterPro" id="IPR001950">
    <property type="entry name" value="SUI1"/>
</dbReference>
<dbReference type="CDD" id="cd11567">
    <property type="entry name" value="YciH_like"/>
    <property type="match status" value="1"/>
</dbReference>
<reference evidence="6 7" key="1">
    <citation type="submission" date="2019-02" db="EMBL/GenBank/DDBJ databases">
        <title>Deep-cultivation of Planctomycetes and their phenomic and genomic characterization uncovers novel biology.</title>
        <authorList>
            <person name="Wiegand S."/>
            <person name="Jogler M."/>
            <person name="Boedeker C."/>
            <person name="Pinto D."/>
            <person name="Vollmers J."/>
            <person name="Rivas-Marin E."/>
            <person name="Kohn T."/>
            <person name="Peeters S.H."/>
            <person name="Heuer A."/>
            <person name="Rast P."/>
            <person name="Oberbeckmann S."/>
            <person name="Bunk B."/>
            <person name="Jeske O."/>
            <person name="Meyerdierks A."/>
            <person name="Storesund J.E."/>
            <person name="Kallscheuer N."/>
            <person name="Luecker S."/>
            <person name="Lage O.M."/>
            <person name="Pohl T."/>
            <person name="Merkel B.J."/>
            <person name="Hornburger P."/>
            <person name="Mueller R.-W."/>
            <person name="Bruemmer F."/>
            <person name="Labrenz M."/>
            <person name="Spormann A.M."/>
            <person name="Op den Camp H."/>
            <person name="Overmann J."/>
            <person name="Amann R."/>
            <person name="Jetten M.S.M."/>
            <person name="Mascher T."/>
            <person name="Medema M.H."/>
            <person name="Devos D.P."/>
            <person name="Kaster A.-K."/>
            <person name="Ovreas L."/>
            <person name="Rohde M."/>
            <person name="Galperin M.Y."/>
            <person name="Jogler C."/>
        </authorList>
    </citation>
    <scope>NUCLEOTIDE SEQUENCE [LARGE SCALE GENOMIC DNA]</scope>
    <source>
        <strain evidence="6 7">K22_7</strain>
    </source>
</reference>
<comment type="similarity">
    <text evidence="1">Belongs to the SUI1 family.</text>
</comment>
<keyword evidence="6" id="KW-0396">Initiation factor</keyword>
<dbReference type="AlphaFoldDB" id="A0A517NGP6"/>
<dbReference type="PIRSF" id="PIRSF037511">
    <property type="entry name" value="Transl_init_SUI1_pro"/>
    <property type="match status" value="1"/>
</dbReference>
<dbReference type="InterPro" id="IPR005872">
    <property type="entry name" value="SUI1_arc_bac"/>
</dbReference>
<dbReference type="KEGG" id="rlc:K227x_47100"/>